<comment type="miscellaneous">
    <text evidence="12">This enzyme catalyzes only one turnover and therefore is not strictly catalytic. According to one definition, an enzyme is a biocatalyst that acts repeatedly and over many reaction cycles.</text>
</comment>
<dbReference type="NCBIfam" id="TIGR00589">
    <property type="entry name" value="ogt"/>
    <property type="match status" value="1"/>
</dbReference>
<sequence>MLVTDSDKIETYYRALVDRDQGFVGIFFVGVKTTSVFCIATCRARKPKATNVEFFTTFKDALNHGYRPCKICRPTENANLAPDQVNTAIELVRSNPKGKISDYTLRQMQICPVLVRRWFKQHYGITFQAFQRMYRINQAMLELKGGRSATDTAFDSGYESLSGFGYTYKKVMGSSPKQGKSKRVILLNRLTTPLGPMIVCATEKGVCLLEFVDRRMLETEFKDLQRLLGAPIVAGENEHIRQAGVEVDEYFAGSRKTFALSLDTPGTAFQNLVWEFLKQIPYGQTRSYQQQAELLGTPVAVRAVASANGFNRVALVIPCHRVIGKNGKLVGYGGGLERKQWLLEHEKQYASQ</sequence>
<evidence type="ECO:0000256" key="1">
    <source>
        <dbReference type="ARBA" id="ARBA00001286"/>
    </source>
</evidence>
<comment type="catalytic activity">
    <reaction evidence="11 12">
        <text>a 6-O-methyl-2'-deoxyguanosine in DNA + L-cysteinyl-[protein] = S-methyl-L-cysteinyl-[protein] + a 2'-deoxyguanosine in DNA</text>
        <dbReference type="Rhea" id="RHEA:24000"/>
        <dbReference type="Rhea" id="RHEA-COMP:10131"/>
        <dbReference type="Rhea" id="RHEA-COMP:10132"/>
        <dbReference type="Rhea" id="RHEA-COMP:11367"/>
        <dbReference type="Rhea" id="RHEA-COMP:11368"/>
        <dbReference type="ChEBI" id="CHEBI:29950"/>
        <dbReference type="ChEBI" id="CHEBI:82612"/>
        <dbReference type="ChEBI" id="CHEBI:85445"/>
        <dbReference type="ChEBI" id="CHEBI:85448"/>
        <dbReference type="EC" id="2.1.1.63"/>
    </reaction>
</comment>
<dbReference type="InterPro" id="IPR001497">
    <property type="entry name" value="MethylDNA_cys_MeTrfase_AS"/>
</dbReference>
<comment type="catalytic activity">
    <reaction evidence="1 12">
        <text>a 4-O-methyl-thymidine in DNA + L-cysteinyl-[protein] = a thymidine in DNA + S-methyl-L-cysteinyl-[protein]</text>
        <dbReference type="Rhea" id="RHEA:53428"/>
        <dbReference type="Rhea" id="RHEA-COMP:10131"/>
        <dbReference type="Rhea" id="RHEA-COMP:10132"/>
        <dbReference type="Rhea" id="RHEA-COMP:13555"/>
        <dbReference type="Rhea" id="RHEA-COMP:13556"/>
        <dbReference type="ChEBI" id="CHEBI:29950"/>
        <dbReference type="ChEBI" id="CHEBI:82612"/>
        <dbReference type="ChEBI" id="CHEBI:137386"/>
        <dbReference type="ChEBI" id="CHEBI:137387"/>
        <dbReference type="EC" id="2.1.1.63"/>
    </reaction>
</comment>
<protein>
    <recommendedName>
        <fullName evidence="12">Methylated-DNA--protein-cysteine methyltransferase</fullName>
        <ecNumber evidence="12">2.1.1.63</ecNumber>
    </recommendedName>
    <alternativeName>
        <fullName evidence="12">6-O-methylguanine-DNA methyltransferase</fullName>
        <shortName evidence="12">MGMT</shortName>
    </alternativeName>
    <alternativeName>
        <fullName evidence="12">O-6-methylguanine-DNA-alkyltransferase</fullName>
    </alternativeName>
</protein>
<evidence type="ECO:0000256" key="6">
    <source>
        <dbReference type="ARBA" id="ARBA00022763"/>
    </source>
</evidence>
<dbReference type="InterPro" id="IPR014048">
    <property type="entry name" value="MethylDNA_cys_MeTrfase_DNA-bd"/>
</dbReference>
<dbReference type="PANTHER" id="PTHR10815:SF5">
    <property type="entry name" value="METHYLATED-DNA--PROTEIN-CYSTEINE METHYLTRANSFERASE"/>
    <property type="match status" value="1"/>
</dbReference>
<evidence type="ECO:0000256" key="3">
    <source>
        <dbReference type="ARBA" id="ARBA00022490"/>
    </source>
</evidence>
<feature type="active site" description="Nucleophile; methyl group acceptor" evidence="12">
    <location>
        <position position="319"/>
    </location>
</feature>
<dbReference type="InterPro" id="IPR009057">
    <property type="entry name" value="Homeodomain-like_sf"/>
</dbReference>
<evidence type="ECO:0000256" key="9">
    <source>
        <dbReference type="ARBA" id="ARBA00023163"/>
    </source>
</evidence>
<dbReference type="Pfam" id="PF02805">
    <property type="entry name" value="Ada_Zn_binding"/>
    <property type="match status" value="1"/>
</dbReference>
<dbReference type="CDD" id="cd06445">
    <property type="entry name" value="ATase"/>
    <property type="match status" value="1"/>
</dbReference>
<proteinExistence type="inferred from homology"/>
<dbReference type="InterPro" id="IPR036217">
    <property type="entry name" value="MethylDNA_cys_MeTrfase_DNAb"/>
</dbReference>
<dbReference type="PIRSF" id="PIRSF000409">
    <property type="entry name" value="Ada"/>
    <property type="match status" value="1"/>
</dbReference>
<dbReference type="Gene3D" id="1.10.10.60">
    <property type="entry name" value="Homeodomain-like"/>
    <property type="match status" value="1"/>
</dbReference>
<dbReference type="HAMAP" id="MF_00772">
    <property type="entry name" value="OGT"/>
    <property type="match status" value="1"/>
</dbReference>
<reference evidence="15" key="1">
    <citation type="journal article" date="2019" name="Int. J. Syst. Evol. Microbiol.">
        <title>The Global Catalogue of Microorganisms (GCM) 10K type strain sequencing project: providing services to taxonomists for standard genome sequencing and annotation.</title>
        <authorList>
            <consortium name="The Broad Institute Genomics Platform"/>
            <consortium name="The Broad Institute Genome Sequencing Center for Infectious Disease"/>
            <person name="Wu L."/>
            <person name="Ma J."/>
        </authorList>
    </citation>
    <scope>NUCLEOTIDE SEQUENCE [LARGE SCALE GENOMIC DNA]</scope>
    <source>
        <strain evidence="15">CGMCC 1.12749</strain>
    </source>
</reference>
<dbReference type="Gene3D" id="3.40.10.10">
    <property type="entry name" value="DNA Methylphosphotriester Repair Domain"/>
    <property type="match status" value="1"/>
</dbReference>
<evidence type="ECO:0000256" key="2">
    <source>
        <dbReference type="ARBA" id="ARBA00001947"/>
    </source>
</evidence>
<comment type="subcellular location">
    <subcellularLocation>
        <location evidence="12">Cytoplasm</location>
    </subcellularLocation>
</comment>
<dbReference type="InterPro" id="IPR023546">
    <property type="entry name" value="MGMT"/>
</dbReference>
<dbReference type="EC" id="2.1.1.63" evidence="12"/>
<dbReference type="PROSITE" id="PS00374">
    <property type="entry name" value="MGMT"/>
    <property type="match status" value="1"/>
</dbReference>
<dbReference type="InterPro" id="IPR008332">
    <property type="entry name" value="MethylG_MeTrfase_N"/>
</dbReference>
<dbReference type="InterPro" id="IPR036388">
    <property type="entry name" value="WH-like_DNA-bd_sf"/>
</dbReference>
<dbReference type="InterPro" id="IPR018060">
    <property type="entry name" value="HTH_AraC"/>
</dbReference>
<keyword evidence="9" id="KW-0804">Transcription</keyword>
<dbReference type="Pfam" id="PF12833">
    <property type="entry name" value="HTH_18"/>
    <property type="match status" value="1"/>
</dbReference>
<dbReference type="PANTHER" id="PTHR10815">
    <property type="entry name" value="METHYLATED-DNA--PROTEIN-CYSTEINE METHYLTRANSFERASE"/>
    <property type="match status" value="1"/>
</dbReference>
<gene>
    <name evidence="14" type="ORF">GCM10011323_15700</name>
</gene>
<dbReference type="SMART" id="SM00342">
    <property type="entry name" value="HTH_ARAC"/>
    <property type="match status" value="1"/>
</dbReference>
<keyword evidence="4 12" id="KW-0489">Methyltransferase</keyword>
<dbReference type="SUPFAM" id="SSF53155">
    <property type="entry name" value="Methylated DNA-protein cysteine methyltransferase domain"/>
    <property type="match status" value="1"/>
</dbReference>
<comment type="similarity">
    <text evidence="12">Belongs to the MGMT family.</text>
</comment>
<dbReference type="Pfam" id="PF01035">
    <property type="entry name" value="DNA_binding_1"/>
    <property type="match status" value="1"/>
</dbReference>
<comment type="function">
    <text evidence="12">Involved in the cellular defense against the biological effects of O6-methylguanine (O6-MeG) and O4-methylthymine (O4-MeT) in DNA. Repairs the methylated nucleobase in DNA by stoichiometrically transferring the methyl group to a cysteine residue in the enzyme. This is a suicide reaction: the enzyme is irreversibly inactivated.</text>
</comment>
<keyword evidence="10 12" id="KW-0234">DNA repair</keyword>
<evidence type="ECO:0000259" key="13">
    <source>
        <dbReference type="PROSITE" id="PS01124"/>
    </source>
</evidence>
<dbReference type="EMBL" id="BMFP01000002">
    <property type="protein sequence ID" value="GGG12095.1"/>
    <property type="molecule type" value="Genomic_DNA"/>
</dbReference>
<dbReference type="InterPro" id="IPR004026">
    <property type="entry name" value="Ada_DNA_repair_Zn-bd"/>
</dbReference>
<evidence type="ECO:0000256" key="7">
    <source>
        <dbReference type="ARBA" id="ARBA00023015"/>
    </source>
</evidence>
<dbReference type="Pfam" id="PF02870">
    <property type="entry name" value="Methyltransf_1N"/>
    <property type="match status" value="1"/>
</dbReference>
<keyword evidence="6 12" id="KW-0227">DNA damage</keyword>
<comment type="caution">
    <text evidence="14">The sequence shown here is derived from an EMBL/GenBank/DDBJ whole genome shotgun (WGS) entry which is preliminary data.</text>
</comment>
<dbReference type="InterPro" id="IPR036631">
    <property type="entry name" value="MGMT_N_sf"/>
</dbReference>
<keyword evidence="7" id="KW-0805">Transcription regulation</keyword>
<feature type="domain" description="HTH araC/xylS-type" evidence="13">
    <location>
        <begin position="106"/>
        <end position="182"/>
    </location>
</feature>
<name>A0ABQ1W395_9BACT</name>
<evidence type="ECO:0000256" key="8">
    <source>
        <dbReference type="ARBA" id="ARBA00023159"/>
    </source>
</evidence>
<evidence type="ECO:0000256" key="5">
    <source>
        <dbReference type="ARBA" id="ARBA00022679"/>
    </source>
</evidence>
<evidence type="ECO:0000256" key="10">
    <source>
        <dbReference type="ARBA" id="ARBA00023204"/>
    </source>
</evidence>
<evidence type="ECO:0000313" key="14">
    <source>
        <dbReference type="EMBL" id="GGG12095.1"/>
    </source>
</evidence>
<dbReference type="InterPro" id="IPR016221">
    <property type="entry name" value="Bifunct_regulatory_prot_Ada"/>
</dbReference>
<evidence type="ECO:0000256" key="4">
    <source>
        <dbReference type="ARBA" id="ARBA00022603"/>
    </source>
</evidence>
<dbReference type="RefSeq" id="WP_188500957.1">
    <property type="nucleotide sequence ID" value="NZ_BMFP01000002.1"/>
</dbReference>
<dbReference type="SUPFAM" id="SSF57884">
    <property type="entry name" value="Ada DNA repair protein, N-terminal domain (N-Ada 10)"/>
    <property type="match status" value="1"/>
</dbReference>
<keyword evidence="5 12" id="KW-0808">Transferase</keyword>
<keyword evidence="8" id="KW-0010">Activator</keyword>
<evidence type="ECO:0000256" key="11">
    <source>
        <dbReference type="ARBA" id="ARBA00049348"/>
    </source>
</evidence>
<keyword evidence="15" id="KW-1185">Reference proteome</keyword>
<evidence type="ECO:0000256" key="12">
    <source>
        <dbReference type="HAMAP-Rule" id="MF_00772"/>
    </source>
</evidence>
<comment type="cofactor">
    <cofactor evidence="2">
        <name>Zn(2+)</name>
        <dbReference type="ChEBI" id="CHEBI:29105"/>
    </cofactor>
</comment>
<keyword evidence="3 12" id="KW-0963">Cytoplasm</keyword>
<dbReference type="Gene3D" id="3.30.160.70">
    <property type="entry name" value="Methylated DNA-protein cysteine methyltransferase domain"/>
    <property type="match status" value="1"/>
</dbReference>
<dbReference type="PROSITE" id="PS01124">
    <property type="entry name" value="HTH_ARAC_FAMILY_2"/>
    <property type="match status" value="1"/>
</dbReference>
<organism evidence="14 15">
    <name type="scientific">Pontibacter amylolyticus</name>
    <dbReference type="NCBI Taxonomy" id="1424080"/>
    <lineage>
        <taxon>Bacteria</taxon>
        <taxon>Pseudomonadati</taxon>
        <taxon>Bacteroidota</taxon>
        <taxon>Cytophagia</taxon>
        <taxon>Cytophagales</taxon>
        <taxon>Hymenobacteraceae</taxon>
        <taxon>Pontibacter</taxon>
    </lineage>
</organism>
<dbReference type="SUPFAM" id="SSF46767">
    <property type="entry name" value="Methylated DNA-protein cysteine methyltransferase, C-terminal domain"/>
    <property type="match status" value="1"/>
</dbReference>
<accession>A0ABQ1W395</accession>
<dbReference type="InterPro" id="IPR035451">
    <property type="entry name" value="Ada-like_dom_sf"/>
</dbReference>
<dbReference type="Gene3D" id="1.10.10.10">
    <property type="entry name" value="Winged helix-like DNA-binding domain superfamily/Winged helix DNA-binding domain"/>
    <property type="match status" value="1"/>
</dbReference>
<evidence type="ECO:0000313" key="15">
    <source>
        <dbReference type="Proteomes" id="UP000634043"/>
    </source>
</evidence>
<dbReference type="Proteomes" id="UP000634043">
    <property type="component" value="Unassembled WGS sequence"/>
</dbReference>
<dbReference type="SUPFAM" id="SSF46689">
    <property type="entry name" value="Homeodomain-like"/>
    <property type="match status" value="1"/>
</dbReference>